<dbReference type="CDD" id="cd04604">
    <property type="entry name" value="CBS_pair_SIS_assoc"/>
    <property type="match status" value="1"/>
</dbReference>
<dbReference type="FunFam" id="3.40.50.10490:FF:000011">
    <property type="entry name" value="Arabinose 5-phosphate isomerase"/>
    <property type="match status" value="1"/>
</dbReference>
<evidence type="ECO:0000256" key="8">
    <source>
        <dbReference type="PROSITE-ProRule" id="PRU00703"/>
    </source>
</evidence>
<dbReference type="InterPro" id="IPR004800">
    <property type="entry name" value="KdsD/KpsF-type"/>
</dbReference>
<evidence type="ECO:0000256" key="5">
    <source>
        <dbReference type="PIRSR" id="PIRSR004692-1"/>
    </source>
</evidence>
<dbReference type="Gene3D" id="3.10.580.10">
    <property type="entry name" value="CBS-domain"/>
    <property type="match status" value="1"/>
</dbReference>
<reference evidence="11 12" key="1">
    <citation type="submission" date="2020-03" db="EMBL/GenBank/DDBJ databases">
        <title>Genomic Encyclopedia of Type Strains, Phase IV (KMG-IV): sequencing the most valuable type-strain genomes for metagenomic binning, comparative biology and taxonomic classification.</title>
        <authorList>
            <person name="Goeker M."/>
        </authorList>
    </citation>
    <scope>NUCLEOTIDE SEQUENCE [LARGE SCALE GENOMIC DNA]</scope>
    <source>
        <strain evidence="11 12">DSM 4736</strain>
    </source>
</reference>
<evidence type="ECO:0000259" key="10">
    <source>
        <dbReference type="PROSITE" id="PS51464"/>
    </source>
</evidence>
<dbReference type="GO" id="GO:1901135">
    <property type="term" value="P:carbohydrate derivative metabolic process"/>
    <property type="evidence" value="ECO:0007669"/>
    <property type="project" value="InterPro"/>
</dbReference>
<feature type="site" description="Catalytically relevant" evidence="7">
    <location>
        <position position="203"/>
    </location>
</feature>
<comment type="caution">
    <text evidence="11">The sequence shown here is derived from an EMBL/GenBank/DDBJ whole genome shotgun (WGS) entry which is preliminary data.</text>
</comment>
<dbReference type="RefSeq" id="WP_245161400.1">
    <property type="nucleotide sequence ID" value="NZ_JAATJM010000001.1"/>
</dbReference>
<dbReference type="AlphaFoldDB" id="A0A7X5YIB7"/>
<keyword evidence="11" id="KW-0413">Isomerase</keyword>
<keyword evidence="2" id="KW-0677">Repeat</keyword>
<evidence type="ECO:0000259" key="9">
    <source>
        <dbReference type="PROSITE" id="PS51371"/>
    </source>
</evidence>
<evidence type="ECO:0000256" key="6">
    <source>
        <dbReference type="PIRSR" id="PIRSR004692-2"/>
    </source>
</evidence>
<evidence type="ECO:0000256" key="3">
    <source>
        <dbReference type="ARBA" id="ARBA00023122"/>
    </source>
</evidence>
<dbReference type="CDD" id="cd05014">
    <property type="entry name" value="SIS_Kpsf"/>
    <property type="match status" value="1"/>
</dbReference>
<proteinExistence type="inferred from homology"/>
<dbReference type="PANTHER" id="PTHR42745">
    <property type="match status" value="1"/>
</dbReference>
<feature type="site" description="Catalytically relevant" evidence="7">
    <location>
        <position position="69"/>
    </location>
</feature>
<feature type="site" description="Catalytically relevant" evidence="7">
    <location>
        <position position="162"/>
    </location>
</feature>
<dbReference type="Pfam" id="PF00571">
    <property type="entry name" value="CBS"/>
    <property type="match status" value="2"/>
</dbReference>
<gene>
    <name evidence="11" type="ORF">GGQ87_000546</name>
</gene>
<feature type="binding site" evidence="5">
    <location>
        <position position="232"/>
    </location>
    <ligand>
        <name>substrate</name>
    </ligand>
</feature>
<protein>
    <submittedName>
        <fullName evidence="11">Arabinose-5-phosphate isomerase</fullName>
        <ecNumber evidence="11">5.3.1.13</ecNumber>
    </submittedName>
</protein>
<dbReference type="GO" id="GO:0005975">
    <property type="term" value="P:carbohydrate metabolic process"/>
    <property type="evidence" value="ECO:0007669"/>
    <property type="project" value="InterPro"/>
</dbReference>
<dbReference type="SUPFAM" id="SSF53697">
    <property type="entry name" value="SIS domain"/>
    <property type="match status" value="1"/>
</dbReference>
<dbReference type="GO" id="GO:0046872">
    <property type="term" value="F:metal ion binding"/>
    <property type="evidence" value="ECO:0007669"/>
    <property type="project" value="UniProtKB-KW"/>
</dbReference>
<dbReference type="EC" id="5.3.1.13" evidence="11"/>
<dbReference type="InterPro" id="IPR035474">
    <property type="entry name" value="SIS_Kpsf"/>
</dbReference>
<feature type="domain" description="SIS" evidence="10">
    <location>
        <begin position="52"/>
        <end position="194"/>
    </location>
</feature>
<dbReference type="InterPro" id="IPR046348">
    <property type="entry name" value="SIS_dom_sf"/>
</dbReference>
<dbReference type="NCBIfam" id="TIGR00393">
    <property type="entry name" value="kpsF"/>
    <property type="match status" value="1"/>
</dbReference>
<dbReference type="Pfam" id="PF01380">
    <property type="entry name" value="SIS"/>
    <property type="match status" value="1"/>
</dbReference>
<dbReference type="Gene3D" id="3.40.50.10490">
    <property type="entry name" value="Glucose-6-phosphate isomerase like protein, domain 1"/>
    <property type="match status" value="1"/>
</dbReference>
<dbReference type="PIRSF" id="PIRSF004692">
    <property type="entry name" value="KdsD_KpsF"/>
    <property type="match status" value="1"/>
</dbReference>
<keyword evidence="12" id="KW-1185">Reference proteome</keyword>
<evidence type="ECO:0000256" key="4">
    <source>
        <dbReference type="PIRNR" id="PIRNR004692"/>
    </source>
</evidence>
<feature type="binding site" evidence="5">
    <location>
        <position position="284"/>
    </location>
    <ligand>
        <name>substrate</name>
    </ligand>
</feature>
<feature type="binding site" evidence="6">
    <location>
        <position position="92"/>
    </location>
    <ligand>
        <name>Zn(2+)</name>
        <dbReference type="ChEBI" id="CHEBI:29105"/>
    </ligand>
</feature>
<dbReference type="PANTHER" id="PTHR42745:SF1">
    <property type="entry name" value="ARABINOSE 5-PHOSPHATE ISOMERASE KDSD"/>
    <property type="match status" value="1"/>
</dbReference>
<evidence type="ECO:0000256" key="2">
    <source>
        <dbReference type="ARBA" id="ARBA00022737"/>
    </source>
</evidence>
<evidence type="ECO:0000256" key="1">
    <source>
        <dbReference type="ARBA" id="ARBA00008165"/>
    </source>
</evidence>
<evidence type="ECO:0000256" key="7">
    <source>
        <dbReference type="PIRSR" id="PIRSR004692-3"/>
    </source>
</evidence>
<sequence length="338" mass="35476">MRHIARMSDATKPVLSADPAAMAARAREVIRLNVEALQALETSLDDSLGRACDIVLSRPGYVVVTGMGKSGHIGGKIAATLASTGTNAFFVHPAEMSHGDLGMLRKDVTLLAISNSGESRELRDPLIFCQREGIPVIGITQRPNSFLGRSSAVCLTLPQVAEACPNGLAPTTSTLMTLAMGDALAMVLMDRRGFTAEDFGLHHPGGKLGMSLQSVRDWMGDRPPAPATVPLTATFAEVVSGITEGRKGAVAVLNGDGTLAGIVTDGDVRRAFTRGELTGLTAADVMSPRPKVIGPDARMSDAIDLMTQNKIATLLVVEDDRPAAIVHIAELMQAGYVG</sequence>
<feature type="binding site" evidence="5">
    <location>
        <position position="92"/>
    </location>
    <ligand>
        <name>substrate</name>
    </ligand>
</feature>
<evidence type="ECO:0000313" key="12">
    <source>
        <dbReference type="Proteomes" id="UP000587415"/>
    </source>
</evidence>
<dbReference type="SMART" id="SM00116">
    <property type="entry name" value="CBS"/>
    <property type="match status" value="2"/>
</dbReference>
<dbReference type="InterPro" id="IPR046342">
    <property type="entry name" value="CBS_dom_sf"/>
</dbReference>
<feature type="binding site" evidence="5">
    <location>
        <position position="98"/>
    </location>
    <ligand>
        <name>substrate</name>
    </ligand>
</feature>
<keyword evidence="6" id="KW-0862">Zinc</keyword>
<comment type="similarity">
    <text evidence="1 4">Belongs to the SIS family. GutQ/KpsF subfamily.</text>
</comment>
<dbReference type="Proteomes" id="UP000587415">
    <property type="component" value="Unassembled WGS sequence"/>
</dbReference>
<keyword evidence="6" id="KW-0479">Metal-binding</keyword>
<dbReference type="PROSITE" id="PS51464">
    <property type="entry name" value="SIS"/>
    <property type="match status" value="1"/>
</dbReference>
<evidence type="ECO:0000313" key="11">
    <source>
        <dbReference type="EMBL" id="NJC40288.1"/>
    </source>
</evidence>
<keyword evidence="3 8" id="KW-0129">CBS domain</keyword>
<dbReference type="InterPro" id="IPR000644">
    <property type="entry name" value="CBS_dom"/>
</dbReference>
<name>A0A7X5YIB7_9CAUL</name>
<dbReference type="GO" id="GO:0097367">
    <property type="term" value="F:carbohydrate derivative binding"/>
    <property type="evidence" value="ECO:0007669"/>
    <property type="project" value="InterPro"/>
</dbReference>
<organism evidence="11 12">
    <name type="scientific">Brevundimonas alba</name>
    <dbReference type="NCBI Taxonomy" id="74314"/>
    <lineage>
        <taxon>Bacteria</taxon>
        <taxon>Pseudomonadati</taxon>
        <taxon>Pseudomonadota</taxon>
        <taxon>Alphaproteobacteria</taxon>
        <taxon>Caulobacterales</taxon>
        <taxon>Caulobacteraceae</taxon>
        <taxon>Brevundimonas</taxon>
    </lineage>
</organism>
<accession>A0A7X5YIB7</accession>
<feature type="site" description="Catalytically relevant" evidence="7">
    <location>
        <position position="121"/>
    </location>
</feature>
<dbReference type="InterPro" id="IPR050986">
    <property type="entry name" value="GutQ/KpsF_isomerases"/>
</dbReference>
<dbReference type="InterPro" id="IPR001347">
    <property type="entry name" value="SIS_dom"/>
</dbReference>
<dbReference type="EMBL" id="JAATJM010000001">
    <property type="protein sequence ID" value="NJC40288.1"/>
    <property type="molecule type" value="Genomic_DNA"/>
</dbReference>
<feature type="domain" description="CBS" evidence="9">
    <location>
        <begin position="286"/>
        <end position="338"/>
    </location>
</feature>
<dbReference type="PROSITE" id="PS51371">
    <property type="entry name" value="CBS"/>
    <property type="match status" value="2"/>
</dbReference>
<dbReference type="GO" id="GO:0019146">
    <property type="term" value="F:arabinose-5-phosphate isomerase activity"/>
    <property type="evidence" value="ECO:0007669"/>
    <property type="project" value="UniProtKB-EC"/>
</dbReference>
<feature type="domain" description="CBS" evidence="9">
    <location>
        <begin position="222"/>
        <end position="278"/>
    </location>
</feature>